<dbReference type="SMART" id="SM00465">
    <property type="entry name" value="GIYc"/>
    <property type="match status" value="1"/>
</dbReference>
<feature type="domain" description="GIY-YIG" evidence="2">
    <location>
        <begin position="1"/>
        <end position="75"/>
    </location>
</feature>
<keyword evidence="4" id="KW-1185">Reference proteome</keyword>
<dbReference type="PANTHER" id="PTHR34477:SF1">
    <property type="entry name" value="UPF0213 PROTEIN YHBQ"/>
    <property type="match status" value="1"/>
</dbReference>
<dbReference type="InterPro" id="IPR035901">
    <property type="entry name" value="GIY-YIG_endonuc_sf"/>
</dbReference>
<gene>
    <name evidence="3" type="ORF">EUA07_01240</name>
</gene>
<dbReference type="PANTHER" id="PTHR34477">
    <property type="entry name" value="UPF0213 PROTEIN YHBQ"/>
    <property type="match status" value="1"/>
</dbReference>
<proteinExistence type="inferred from homology"/>
<organism evidence="3 4">
    <name type="scientific">Nocardioides ganghwensis</name>
    <dbReference type="NCBI Taxonomy" id="252230"/>
    <lineage>
        <taxon>Bacteria</taxon>
        <taxon>Bacillati</taxon>
        <taxon>Actinomycetota</taxon>
        <taxon>Actinomycetes</taxon>
        <taxon>Propionibacteriales</taxon>
        <taxon>Nocardioidaceae</taxon>
        <taxon>Nocardioides</taxon>
    </lineage>
</organism>
<evidence type="ECO:0000259" key="2">
    <source>
        <dbReference type="PROSITE" id="PS50164"/>
    </source>
</evidence>
<reference evidence="3 4" key="1">
    <citation type="submission" date="2019-01" db="EMBL/GenBank/DDBJ databases">
        <title>Novel species of Nocardioides.</title>
        <authorList>
            <person name="Liu Q."/>
            <person name="Xin Y.-H."/>
        </authorList>
    </citation>
    <scope>NUCLEOTIDE SEQUENCE [LARGE SCALE GENOMIC DNA]</scope>
    <source>
        <strain evidence="3 4">CGMCC 4.6875</strain>
    </source>
</reference>
<evidence type="ECO:0000313" key="3">
    <source>
        <dbReference type="EMBL" id="RYC05146.1"/>
    </source>
</evidence>
<accession>A0A4Q2SI12</accession>
<dbReference type="AlphaFoldDB" id="A0A4Q2SI12"/>
<dbReference type="InterPro" id="IPR050190">
    <property type="entry name" value="UPF0213_domain"/>
</dbReference>
<comment type="caution">
    <text evidence="3">The sequence shown here is derived from an EMBL/GenBank/DDBJ whole genome shotgun (WGS) entry which is preliminary data.</text>
</comment>
<sequence length="100" mass="11577">MPWTYIVECADGSFYVGSTWDLERRISEHNEGVGAAYTKRRRPVVLVWAADFERVDEAYAYEKRLQGWRRDKRIALIEGREADLPALARGYWRKGCPPAG</sequence>
<dbReference type="Gene3D" id="3.40.1440.10">
    <property type="entry name" value="GIY-YIG endonuclease"/>
    <property type="match status" value="1"/>
</dbReference>
<dbReference type="Proteomes" id="UP000293291">
    <property type="component" value="Unassembled WGS sequence"/>
</dbReference>
<evidence type="ECO:0000256" key="1">
    <source>
        <dbReference type="ARBA" id="ARBA00007435"/>
    </source>
</evidence>
<dbReference type="SUPFAM" id="SSF82771">
    <property type="entry name" value="GIY-YIG endonuclease"/>
    <property type="match status" value="1"/>
</dbReference>
<evidence type="ECO:0000313" key="4">
    <source>
        <dbReference type="Proteomes" id="UP000293291"/>
    </source>
</evidence>
<protein>
    <submittedName>
        <fullName evidence="3">GIY-YIG nuclease family protein</fullName>
    </submittedName>
</protein>
<dbReference type="RefSeq" id="WP_129453168.1">
    <property type="nucleotide sequence ID" value="NZ_JACXYX010000003.1"/>
</dbReference>
<comment type="similarity">
    <text evidence="1">Belongs to the UPF0213 family.</text>
</comment>
<dbReference type="CDD" id="cd10456">
    <property type="entry name" value="GIY-YIG_UPF0213"/>
    <property type="match status" value="1"/>
</dbReference>
<dbReference type="EMBL" id="SDWU01000001">
    <property type="protein sequence ID" value="RYC05146.1"/>
    <property type="molecule type" value="Genomic_DNA"/>
</dbReference>
<dbReference type="PROSITE" id="PS50164">
    <property type="entry name" value="GIY_YIG"/>
    <property type="match status" value="1"/>
</dbReference>
<dbReference type="Pfam" id="PF01541">
    <property type="entry name" value="GIY-YIG"/>
    <property type="match status" value="1"/>
</dbReference>
<dbReference type="InterPro" id="IPR000305">
    <property type="entry name" value="GIY-YIG_endonuc"/>
</dbReference>
<dbReference type="OrthoDB" id="9797095at2"/>
<name>A0A4Q2SI12_9ACTN</name>